<evidence type="ECO:0000256" key="1">
    <source>
        <dbReference type="ARBA" id="ARBA00022679"/>
    </source>
</evidence>
<dbReference type="InterPro" id="IPR035595">
    <property type="entry name" value="UDP_glycos_trans_CS"/>
</dbReference>
<dbReference type="Proteomes" id="UP000077521">
    <property type="component" value="Unassembled WGS sequence"/>
</dbReference>
<dbReference type="PANTHER" id="PTHR48049:SF80">
    <property type="entry name" value="GLYCOSYLTRANSFERASE"/>
    <property type="match status" value="1"/>
</dbReference>
<gene>
    <name evidence="3" type="ORF">A4X13_0g6064</name>
</gene>
<dbReference type="GO" id="GO:0035251">
    <property type="term" value="F:UDP-glucosyltransferase activity"/>
    <property type="evidence" value="ECO:0007669"/>
    <property type="project" value="InterPro"/>
</dbReference>
<dbReference type="AlphaFoldDB" id="A0A177TGN5"/>
<dbReference type="PANTHER" id="PTHR48049">
    <property type="entry name" value="GLYCOSYLTRANSFERASE"/>
    <property type="match status" value="1"/>
</dbReference>
<dbReference type="InterPro" id="IPR002213">
    <property type="entry name" value="UDP_glucos_trans"/>
</dbReference>
<reference evidence="3" key="2">
    <citation type="journal article" date="2019" name="IMA Fungus">
        <title>Genome sequencing and comparison of five Tilletia species to identify candidate genes for the detection of regulated species infecting wheat.</title>
        <authorList>
            <person name="Nguyen H.D.T."/>
            <person name="Sultana T."/>
            <person name="Kesanakurti P."/>
            <person name="Hambleton S."/>
        </authorList>
    </citation>
    <scope>NUCLEOTIDE SEQUENCE</scope>
    <source>
        <strain evidence="3">DAOMC 236416</strain>
    </source>
</reference>
<comment type="similarity">
    <text evidence="2">Belongs to the UDP-glycosyltransferase family.</text>
</comment>
<dbReference type="Pfam" id="PF00201">
    <property type="entry name" value="UDPGT"/>
    <property type="match status" value="1"/>
</dbReference>
<accession>A0A177TGN5</accession>
<keyword evidence="2" id="KW-0328">Glycosyltransferase</keyword>
<proteinExistence type="inferred from homology"/>
<protein>
    <submittedName>
        <fullName evidence="3">Uncharacterized protein</fullName>
    </submittedName>
</protein>
<evidence type="ECO:0000313" key="4">
    <source>
        <dbReference type="Proteomes" id="UP000077521"/>
    </source>
</evidence>
<sequence>MSDNTNNLVHIVFFGGAVWGHARPALQYSIRLCLQSPNLVISLLYPENLFTRATTVIDFMVAEETSDAELAKDVKARIKLVGLTPPADYERPAEGATGPGQRYKDASAAFVAYWEKIHSEPQELPRPSMLIVDLFTDYEREHIKSLNDVPIIFWWSSNLNYFVYQYGPEGSGGLGPHFLKTLESISDVEELERAQEKVWVSTSDELARTGDVRPTHQYEHMCAGNPPLSGVGFMMRIANSSALKKVDGHIICSGSWLEPEAYKIVRSYFDDTLKKPTYTANLCISAGATDLVYSPERAAALSPPEKEILKFLDDALEKHGAESVFYLSWGTNFSPFAEPWQADVFIDVMIDNKRPFVMSQATVMAIMNPGLEERLEKARQAGLCATAAWVPQEAVLKHKALGAFVTHGGWNSACEGIGAATPMIFWPFAIDQPFIASFFSEGSEPSGWQLYETRGPTVARLTPYFFKDGPRKSGLGEVIPVPTGTPEALRAEFERVLIREAAAGSPELKKRKEQMVALRQRFIDSTRPDNESQRAMKDLLTPLGCTMRA</sequence>
<dbReference type="Gene3D" id="3.40.50.2000">
    <property type="entry name" value="Glycogen Phosphorylase B"/>
    <property type="match status" value="2"/>
</dbReference>
<dbReference type="PROSITE" id="PS00375">
    <property type="entry name" value="UDPGT"/>
    <property type="match status" value="1"/>
</dbReference>
<comment type="caution">
    <text evidence="3">The sequence shown here is derived from an EMBL/GenBank/DDBJ whole genome shotgun (WGS) entry which is preliminary data.</text>
</comment>
<evidence type="ECO:0000256" key="2">
    <source>
        <dbReference type="RuleBase" id="RU003718"/>
    </source>
</evidence>
<dbReference type="SUPFAM" id="SSF53756">
    <property type="entry name" value="UDP-Glycosyltransferase/glycogen phosphorylase"/>
    <property type="match status" value="1"/>
</dbReference>
<keyword evidence="1 2" id="KW-0808">Transferase</keyword>
<dbReference type="EMBL" id="LWDF02000533">
    <property type="protein sequence ID" value="KAE8245157.1"/>
    <property type="molecule type" value="Genomic_DNA"/>
</dbReference>
<organism evidence="3 4">
    <name type="scientific">Tilletia indica</name>
    <dbReference type="NCBI Taxonomy" id="43049"/>
    <lineage>
        <taxon>Eukaryota</taxon>
        <taxon>Fungi</taxon>
        <taxon>Dikarya</taxon>
        <taxon>Basidiomycota</taxon>
        <taxon>Ustilaginomycotina</taxon>
        <taxon>Exobasidiomycetes</taxon>
        <taxon>Tilletiales</taxon>
        <taxon>Tilletiaceae</taxon>
        <taxon>Tilletia</taxon>
    </lineage>
</organism>
<keyword evidence="4" id="KW-1185">Reference proteome</keyword>
<dbReference type="InterPro" id="IPR050481">
    <property type="entry name" value="UDP-glycosyltransf_plant"/>
</dbReference>
<evidence type="ECO:0000313" key="3">
    <source>
        <dbReference type="EMBL" id="KAE8245157.1"/>
    </source>
</evidence>
<name>A0A177TGN5_9BASI</name>
<reference evidence="3" key="1">
    <citation type="submission" date="2016-04" db="EMBL/GenBank/DDBJ databases">
        <authorList>
            <person name="Nguyen H.D."/>
            <person name="Samba Siva P."/>
            <person name="Cullis J."/>
            <person name="Levesque C.A."/>
            <person name="Hambleton S."/>
        </authorList>
    </citation>
    <scope>NUCLEOTIDE SEQUENCE</scope>
    <source>
        <strain evidence="3">DAOMC 236416</strain>
    </source>
</reference>